<gene>
    <name evidence="1" type="ORF">PYW07_006504</name>
</gene>
<comment type="caution">
    <text evidence="1">The sequence shown here is derived from an EMBL/GenBank/DDBJ whole genome shotgun (WGS) entry which is preliminary data.</text>
</comment>
<organism evidence="1 2">
    <name type="scientific">Mythimna separata</name>
    <name type="common">Oriental armyworm</name>
    <name type="synonym">Pseudaletia separata</name>
    <dbReference type="NCBI Taxonomy" id="271217"/>
    <lineage>
        <taxon>Eukaryota</taxon>
        <taxon>Metazoa</taxon>
        <taxon>Ecdysozoa</taxon>
        <taxon>Arthropoda</taxon>
        <taxon>Hexapoda</taxon>
        <taxon>Insecta</taxon>
        <taxon>Pterygota</taxon>
        <taxon>Neoptera</taxon>
        <taxon>Endopterygota</taxon>
        <taxon>Lepidoptera</taxon>
        <taxon>Glossata</taxon>
        <taxon>Ditrysia</taxon>
        <taxon>Noctuoidea</taxon>
        <taxon>Noctuidae</taxon>
        <taxon>Noctuinae</taxon>
        <taxon>Hadenini</taxon>
        <taxon>Mythimna</taxon>
    </lineage>
</organism>
<proteinExistence type="predicted"/>
<dbReference type="PANTHER" id="PTHR47331">
    <property type="entry name" value="PHD-TYPE DOMAIN-CONTAINING PROTEIN"/>
    <property type="match status" value="1"/>
</dbReference>
<dbReference type="AlphaFoldDB" id="A0AAD8DWT9"/>
<dbReference type="EMBL" id="JARGEI010000007">
    <property type="protein sequence ID" value="KAJ8728808.1"/>
    <property type="molecule type" value="Genomic_DNA"/>
</dbReference>
<accession>A0AAD8DWT9</accession>
<name>A0AAD8DWT9_MYTSE</name>
<keyword evidence="2" id="KW-1185">Reference proteome</keyword>
<evidence type="ECO:0000313" key="1">
    <source>
        <dbReference type="EMBL" id="KAJ8728808.1"/>
    </source>
</evidence>
<dbReference type="InterPro" id="IPR008042">
    <property type="entry name" value="Retrotrans_Pao"/>
</dbReference>
<dbReference type="PANTHER" id="PTHR47331:SF5">
    <property type="entry name" value="RIBONUCLEASE H"/>
    <property type="match status" value="1"/>
</dbReference>
<reference evidence="1" key="1">
    <citation type="submission" date="2023-03" db="EMBL/GenBank/DDBJ databases">
        <title>Chromosome-level genomes of two armyworms, Mythimna separata and Mythimna loreyi, provide insights into the biosynthesis and reception of sex pheromones.</title>
        <authorList>
            <person name="Zhao H."/>
        </authorList>
    </citation>
    <scope>NUCLEOTIDE SEQUENCE</scope>
    <source>
        <strain evidence="1">BeijingLab</strain>
        <tissue evidence="1">Pupa</tissue>
    </source>
</reference>
<dbReference type="Pfam" id="PF05380">
    <property type="entry name" value="Peptidase_A17"/>
    <property type="match status" value="1"/>
</dbReference>
<evidence type="ECO:0000313" key="2">
    <source>
        <dbReference type="Proteomes" id="UP001231518"/>
    </source>
</evidence>
<dbReference type="Proteomes" id="UP001231518">
    <property type="component" value="Chromosome 19"/>
</dbReference>
<protein>
    <submittedName>
        <fullName evidence="1">Uncharacterized protein</fullName>
    </submittedName>
</protein>
<sequence length="122" mass="13614">MLQKLWLCKIGWDDPIPRDIETNWKQFTANLNSLRTIRVPRYVLSDKGDGNIQIELHIFCDASQSAYGACAYIRAYIACTDDDALDALSVRLLCAKGKVAPIKPISIPRLELCGALFGCKII</sequence>